<comment type="similarity">
    <text evidence="2 7">Belongs to the FPP/GGPP synthase family.</text>
</comment>
<dbReference type="NCBIfam" id="NF045485">
    <property type="entry name" value="FPPsyn"/>
    <property type="match status" value="1"/>
</dbReference>
<dbReference type="RefSeq" id="WP_092013862.1">
    <property type="nucleotide sequence ID" value="NZ_FOYW01000002.1"/>
</dbReference>
<comment type="cofactor">
    <cofactor evidence="1">
        <name>Mg(2+)</name>
        <dbReference type="ChEBI" id="CHEBI:18420"/>
    </cofactor>
</comment>
<dbReference type="Proteomes" id="UP000198644">
    <property type="component" value="Unassembled WGS sequence"/>
</dbReference>
<gene>
    <name evidence="8" type="ORF">SAMN05216203_2620</name>
</gene>
<dbReference type="FunFam" id="1.10.600.10:FF:000001">
    <property type="entry name" value="Geranylgeranyl diphosphate synthase"/>
    <property type="match status" value="1"/>
</dbReference>
<evidence type="ECO:0000256" key="5">
    <source>
        <dbReference type="ARBA" id="ARBA00022842"/>
    </source>
</evidence>
<accession>A0A1I6J3H6</accession>
<dbReference type="PANTHER" id="PTHR43281:SF1">
    <property type="entry name" value="FARNESYL DIPHOSPHATE SYNTHASE"/>
    <property type="match status" value="1"/>
</dbReference>
<dbReference type="AlphaFoldDB" id="A0A1I6J3H6"/>
<dbReference type="SUPFAM" id="SSF48576">
    <property type="entry name" value="Terpenoid synthases"/>
    <property type="match status" value="1"/>
</dbReference>
<protein>
    <submittedName>
        <fullName evidence="8">Farnesyl-diphosphate synthase</fullName>
    </submittedName>
</protein>
<dbReference type="SFLD" id="SFLDS00005">
    <property type="entry name" value="Isoprenoid_Synthase_Type_I"/>
    <property type="match status" value="1"/>
</dbReference>
<dbReference type="STRING" id="650891.SAMN05216203_2620"/>
<keyword evidence="3 7" id="KW-0808">Transferase</keyword>
<dbReference type="GO" id="GO:0008654">
    <property type="term" value="P:phospholipid biosynthetic process"/>
    <property type="evidence" value="ECO:0007669"/>
    <property type="project" value="UniProtKB-ARBA"/>
</dbReference>
<dbReference type="GO" id="GO:0046872">
    <property type="term" value="F:metal ion binding"/>
    <property type="evidence" value="ECO:0007669"/>
    <property type="project" value="UniProtKB-KW"/>
</dbReference>
<dbReference type="InterPro" id="IPR000092">
    <property type="entry name" value="Polyprenyl_synt"/>
</dbReference>
<dbReference type="OrthoDB" id="9805316at2"/>
<dbReference type="InterPro" id="IPR053378">
    <property type="entry name" value="Prenyl_diphosphate_synthase"/>
</dbReference>
<evidence type="ECO:0000256" key="6">
    <source>
        <dbReference type="ARBA" id="ARBA00023229"/>
    </source>
</evidence>
<keyword evidence="6" id="KW-0414">Isoprene biosynthesis</keyword>
<dbReference type="GO" id="GO:0005737">
    <property type="term" value="C:cytoplasm"/>
    <property type="evidence" value="ECO:0007669"/>
    <property type="project" value="UniProtKB-ARBA"/>
</dbReference>
<name>A0A1I6J3H6_9GAMM</name>
<keyword evidence="9" id="KW-1185">Reference proteome</keyword>
<dbReference type="PROSITE" id="PS00723">
    <property type="entry name" value="POLYPRENYL_SYNTHASE_1"/>
    <property type="match status" value="1"/>
</dbReference>
<dbReference type="EMBL" id="FOYW01000002">
    <property type="protein sequence ID" value="SFR73575.1"/>
    <property type="molecule type" value="Genomic_DNA"/>
</dbReference>
<sequence length="300" mass="31968">MPDRSTEKFLATCATLTDTALSQRLPAESREPSRLHEAMRYSVLGGGKRIRPALSMAAAVAVGGRPEQALIPACALELIHAYSLIHDDLPAMDDDDLRRGRPTTHIEFDEATAILAGDALQAMAFDWLASEESLDASTRLAMVQLLAKASGSAGMVGGQAIDLAAVGHRLTLEQLEQMHRCKTGALIEASVRMGVLSVVGTGGRDMEQAMELDRYAGAIGLAFQVRDDLLDVEGATSVIGKPQGSDQARAKPTFPALMGVDGARTYLATLLAQCQENLAGFGPEADTLRGMAEFVVSRRY</sequence>
<dbReference type="PANTHER" id="PTHR43281">
    <property type="entry name" value="FARNESYL DIPHOSPHATE SYNTHASE"/>
    <property type="match status" value="1"/>
</dbReference>
<evidence type="ECO:0000313" key="9">
    <source>
        <dbReference type="Proteomes" id="UP000198644"/>
    </source>
</evidence>
<evidence type="ECO:0000256" key="1">
    <source>
        <dbReference type="ARBA" id="ARBA00001946"/>
    </source>
</evidence>
<organism evidence="8 9">
    <name type="scientific">Marinobacter daqiaonensis</name>
    <dbReference type="NCBI Taxonomy" id="650891"/>
    <lineage>
        <taxon>Bacteria</taxon>
        <taxon>Pseudomonadati</taxon>
        <taxon>Pseudomonadota</taxon>
        <taxon>Gammaproteobacteria</taxon>
        <taxon>Pseudomonadales</taxon>
        <taxon>Marinobacteraceae</taxon>
        <taxon>Marinobacter</taxon>
    </lineage>
</organism>
<dbReference type="Pfam" id="PF00348">
    <property type="entry name" value="polyprenyl_synt"/>
    <property type="match status" value="1"/>
</dbReference>
<evidence type="ECO:0000256" key="4">
    <source>
        <dbReference type="ARBA" id="ARBA00022723"/>
    </source>
</evidence>
<dbReference type="GO" id="GO:0016114">
    <property type="term" value="P:terpenoid biosynthetic process"/>
    <property type="evidence" value="ECO:0007669"/>
    <property type="project" value="UniProtKB-ARBA"/>
</dbReference>
<dbReference type="Gene3D" id="1.10.600.10">
    <property type="entry name" value="Farnesyl Diphosphate Synthase"/>
    <property type="match status" value="1"/>
</dbReference>
<dbReference type="CDD" id="cd00685">
    <property type="entry name" value="Trans_IPPS_HT"/>
    <property type="match status" value="1"/>
</dbReference>
<evidence type="ECO:0000313" key="8">
    <source>
        <dbReference type="EMBL" id="SFR73575.1"/>
    </source>
</evidence>
<dbReference type="InterPro" id="IPR008949">
    <property type="entry name" value="Isoprenoid_synthase_dom_sf"/>
</dbReference>
<dbReference type="InterPro" id="IPR033749">
    <property type="entry name" value="Polyprenyl_synt_CS"/>
</dbReference>
<evidence type="ECO:0000256" key="2">
    <source>
        <dbReference type="ARBA" id="ARBA00006706"/>
    </source>
</evidence>
<keyword evidence="4" id="KW-0479">Metal-binding</keyword>
<dbReference type="GO" id="GO:0004659">
    <property type="term" value="F:prenyltransferase activity"/>
    <property type="evidence" value="ECO:0007669"/>
    <property type="project" value="InterPro"/>
</dbReference>
<reference evidence="8 9" key="1">
    <citation type="submission" date="2016-10" db="EMBL/GenBank/DDBJ databases">
        <authorList>
            <person name="de Groot N.N."/>
        </authorList>
    </citation>
    <scope>NUCLEOTIDE SEQUENCE [LARGE SCALE GENOMIC DNA]</scope>
    <source>
        <strain evidence="8 9">CGMCC 1.9167</strain>
    </source>
</reference>
<evidence type="ECO:0000256" key="7">
    <source>
        <dbReference type="RuleBase" id="RU004466"/>
    </source>
</evidence>
<proteinExistence type="inferred from homology"/>
<keyword evidence="5" id="KW-0460">Magnesium</keyword>
<evidence type="ECO:0000256" key="3">
    <source>
        <dbReference type="ARBA" id="ARBA00022679"/>
    </source>
</evidence>
<dbReference type="PROSITE" id="PS00444">
    <property type="entry name" value="POLYPRENYL_SYNTHASE_2"/>
    <property type="match status" value="1"/>
</dbReference>
<dbReference type="SFLD" id="SFLDG01017">
    <property type="entry name" value="Polyprenyl_Transferase_Like"/>
    <property type="match status" value="1"/>
</dbReference>